<keyword evidence="4" id="KW-1185">Reference proteome</keyword>
<dbReference type="Proteomes" id="UP000828390">
    <property type="component" value="Unassembled WGS sequence"/>
</dbReference>
<keyword evidence="2" id="KW-0812">Transmembrane</keyword>
<name>A0A9D4GRU7_DREPO</name>
<organism evidence="3 4">
    <name type="scientific">Dreissena polymorpha</name>
    <name type="common">Zebra mussel</name>
    <name type="synonym">Mytilus polymorpha</name>
    <dbReference type="NCBI Taxonomy" id="45954"/>
    <lineage>
        <taxon>Eukaryota</taxon>
        <taxon>Metazoa</taxon>
        <taxon>Spiralia</taxon>
        <taxon>Lophotrochozoa</taxon>
        <taxon>Mollusca</taxon>
        <taxon>Bivalvia</taxon>
        <taxon>Autobranchia</taxon>
        <taxon>Heteroconchia</taxon>
        <taxon>Euheterodonta</taxon>
        <taxon>Imparidentia</taxon>
        <taxon>Neoheterodontei</taxon>
        <taxon>Myida</taxon>
        <taxon>Dreissenoidea</taxon>
        <taxon>Dreissenidae</taxon>
        <taxon>Dreissena</taxon>
    </lineage>
</organism>
<evidence type="ECO:0000313" key="3">
    <source>
        <dbReference type="EMBL" id="KAH3821798.1"/>
    </source>
</evidence>
<keyword evidence="2" id="KW-0472">Membrane</keyword>
<feature type="transmembrane region" description="Helical" evidence="2">
    <location>
        <begin position="216"/>
        <end position="235"/>
    </location>
</feature>
<comment type="caution">
    <text evidence="3">The sequence shown here is derived from an EMBL/GenBank/DDBJ whole genome shotgun (WGS) entry which is preliminary data.</text>
</comment>
<protein>
    <submittedName>
        <fullName evidence="3">Uncharacterized protein</fullName>
    </submittedName>
</protein>
<reference evidence="3" key="2">
    <citation type="submission" date="2020-11" db="EMBL/GenBank/DDBJ databases">
        <authorList>
            <person name="McCartney M.A."/>
            <person name="Auch B."/>
            <person name="Kono T."/>
            <person name="Mallez S."/>
            <person name="Becker A."/>
            <person name="Gohl D.M."/>
            <person name="Silverstein K.A.T."/>
            <person name="Koren S."/>
            <person name="Bechman K.B."/>
            <person name="Herman A."/>
            <person name="Abrahante J.E."/>
            <person name="Garbe J."/>
        </authorList>
    </citation>
    <scope>NUCLEOTIDE SEQUENCE</scope>
    <source>
        <strain evidence="3">Duluth1</strain>
        <tissue evidence="3">Whole animal</tissue>
    </source>
</reference>
<sequence>MLLASGGQLPQRHEKRSVADTTYVEFWEQRNRGLCPLGMVSQRNNTVCCLPTSCKPGYGLEACSVNRTEDLCIPCKEGFVQRLNVSSLNMQNTACFKEVERNHKRCPRDDFNAVETGRYSNLLPLSCECALERCHWPETSYKNMGSCKTENTCLAHQQLSKLTGECEPCPWYADKDQPGCWPCVINIPVLRGNATPRTTESISYGNEPVFVNHTPIALVSALGIVVVIIIISCFFRRRRKVWKQLSDYFSNGLSPGSVSATATSVRIDEEEELDRCHEEKFRGNSAAAEGLCHTLNEAYDPNAILLYNNIHIFYKPCEDVVIEDRSFQDVVREEETSSLEYVSAPSSVDDNNKAEIEEVTQSIITDRPVGFVGLLPFLISAKDSSVCIGGEEVLDFRQGEILQGRAAAAGKHCSTVNGTSTHSAELLCRNMNERMRELPGQYKNSECCEADLKDLAYDINVVLKDKIYFPDVLCAKKNSSQESTDSSLVDYKNNSKIDEGATPAIATRPIARVGLSPSSVSATATSVRIDEEEESDRCHEEKFRGNSAAAEGLCHTLNEAYDPNATLLYNNIHIFYRPCEDVVSEDRSFQDVVREEETSSLEYVSAPSSVDDNNKAEIEEVVQSIITDRPVGFVGLLPFLISAKDYSVCIGGEEVLDFRQGEILQGRAAAAGKHCSTVNGTSTHSAELLCRNMNERMRELPGQYKNSECCEADLKDLAYDINVVLKDKIYFPDVLCAKKNSSLESTDSSLVDYKNNSKIDEGATPAIATRPIARVAPFFNSTNGTQNSNYGDHSNAVDHSNVFLPLSRTNLHTLNSDESEATFASRELRFPRVSSSNCANDGSLSPLPRSIALQIERLQQLEQESEAVPNTYDYDEDDYGINVEPQELHQTERKELADD</sequence>
<proteinExistence type="predicted"/>
<accession>A0A9D4GRU7</accession>
<dbReference type="EMBL" id="JAIWYP010000005">
    <property type="protein sequence ID" value="KAH3821798.1"/>
    <property type="molecule type" value="Genomic_DNA"/>
</dbReference>
<feature type="region of interest" description="Disordered" evidence="1">
    <location>
        <begin position="863"/>
        <end position="899"/>
    </location>
</feature>
<dbReference type="AlphaFoldDB" id="A0A9D4GRU7"/>
<evidence type="ECO:0000256" key="1">
    <source>
        <dbReference type="SAM" id="MobiDB-lite"/>
    </source>
</evidence>
<keyword evidence="2" id="KW-1133">Transmembrane helix</keyword>
<evidence type="ECO:0000256" key="2">
    <source>
        <dbReference type="SAM" id="Phobius"/>
    </source>
</evidence>
<feature type="compositionally biased region" description="Basic and acidic residues" evidence="1">
    <location>
        <begin position="886"/>
        <end position="899"/>
    </location>
</feature>
<gene>
    <name evidence="3" type="ORF">DPMN_123566</name>
</gene>
<reference evidence="3" key="1">
    <citation type="journal article" date="2019" name="bioRxiv">
        <title>The Genome of the Zebra Mussel, Dreissena polymorpha: A Resource for Invasive Species Research.</title>
        <authorList>
            <person name="McCartney M.A."/>
            <person name="Auch B."/>
            <person name="Kono T."/>
            <person name="Mallez S."/>
            <person name="Zhang Y."/>
            <person name="Obille A."/>
            <person name="Becker A."/>
            <person name="Abrahante J.E."/>
            <person name="Garbe J."/>
            <person name="Badalamenti J.P."/>
            <person name="Herman A."/>
            <person name="Mangelson H."/>
            <person name="Liachko I."/>
            <person name="Sullivan S."/>
            <person name="Sone E.D."/>
            <person name="Koren S."/>
            <person name="Silverstein K.A.T."/>
            <person name="Beckman K.B."/>
            <person name="Gohl D.M."/>
        </authorList>
    </citation>
    <scope>NUCLEOTIDE SEQUENCE</scope>
    <source>
        <strain evidence="3">Duluth1</strain>
        <tissue evidence="3">Whole animal</tissue>
    </source>
</reference>
<evidence type="ECO:0000313" key="4">
    <source>
        <dbReference type="Proteomes" id="UP000828390"/>
    </source>
</evidence>